<dbReference type="GO" id="GO:0006730">
    <property type="term" value="P:one-carbon metabolic process"/>
    <property type="evidence" value="ECO:0007669"/>
    <property type="project" value="UniProtKB-KW"/>
</dbReference>
<dbReference type="OrthoDB" id="9804315at2"/>
<proteinExistence type="inferred from homology"/>
<comment type="function">
    <text evidence="7">Key enzyme in folate metabolism. Catalyzes an essential reaction for de novo glycine and purine synthesis, and for DNA precursor synthesis.</text>
</comment>
<evidence type="ECO:0000313" key="10">
    <source>
        <dbReference type="Proteomes" id="UP000228754"/>
    </source>
</evidence>
<dbReference type="Gene3D" id="3.40.430.10">
    <property type="entry name" value="Dihydrofolate Reductase, subunit A"/>
    <property type="match status" value="1"/>
</dbReference>
<dbReference type="Pfam" id="PF00186">
    <property type="entry name" value="DHFR_1"/>
    <property type="match status" value="1"/>
</dbReference>
<dbReference type="SUPFAM" id="SSF53597">
    <property type="entry name" value="Dihydrofolate reductase-like"/>
    <property type="match status" value="1"/>
</dbReference>
<accession>A0A2A5IN57</accession>
<dbReference type="CDD" id="cd00209">
    <property type="entry name" value="DHFR"/>
    <property type="match status" value="1"/>
</dbReference>
<organism evidence="9 10">
    <name type="scientific">Bacillus pumilus</name>
    <name type="common">Bacillus mesentericus</name>
    <dbReference type="NCBI Taxonomy" id="1408"/>
    <lineage>
        <taxon>Bacteria</taxon>
        <taxon>Bacillati</taxon>
        <taxon>Bacillota</taxon>
        <taxon>Bacilli</taxon>
        <taxon>Bacillales</taxon>
        <taxon>Bacillaceae</taxon>
        <taxon>Bacillus</taxon>
    </lineage>
</organism>
<dbReference type="GO" id="GO:0004146">
    <property type="term" value="F:dihydrofolate reductase activity"/>
    <property type="evidence" value="ECO:0007669"/>
    <property type="project" value="UniProtKB-EC"/>
</dbReference>
<dbReference type="PRINTS" id="PR00070">
    <property type="entry name" value="DHFR"/>
</dbReference>
<sequence>MISIIAACDMNMGIGLNGNLLYSVKEDMKRFKDLTEGKLCIQGRKTYESIIKLNGKPLSNRTNVVLTKDKTYKSLPGTFVYHSIDEVLKLINGQANHGDEVMIIGGSEIYKQFLNHADNVYLTMFHDVSEADSYFPSLDDNWLRNSSEHHYRDKVRPIGYSFIHYKNTNNI</sequence>
<dbReference type="InterPro" id="IPR024072">
    <property type="entry name" value="DHFR-like_dom_sf"/>
</dbReference>
<dbReference type="Proteomes" id="UP000228754">
    <property type="component" value="Unassembled WGS sequence"/>
</dbReference>
<comment type="caution">
    <text evidence="9">The sequence shown here is derived from an EMBL/GenBank/DDBJ whole genome shotgun (WGS) entry which is preliminary data.</text>
</comment>
<reference evidence="9 10" key="1">
    <citation type="submission" date="2017-06" db="EMBL/GenBank/DDBJ databases">
        <title>Draft Genome Sequence of Bacillus sp Strain 36R Isolated from saline sediment at Atanasia, Sonora, Mexico.</title>
        <authorList>
            <person name="Sanchez Diaz R."/>
            <person name="Quiroz Macias M.E."/>
            <person name="Ibarra Gamez J.C."/>
            <person name="Enciso Ibarra J."/>
            <person name="Gomez Gil B."/>
            <person name="Galaviz Silva L."/>
        </authorList>
    </citation>
    <scope>NUCLEOTIDE SEQUENCE [LARGE SCALE GENOMIC DNA]</scope>
    <source>
        <strain evidence="9 10">36R_ATNSAL</strain>
    </source>
</reference>
<evidence type="ECO:0000256" key="6">
    <source>
        <dbReference type="ARBA" id="ARBA00023002"/>
    </source>
</evidence>
<dbReference type="PROSITE" id="PS51330">
    <property type="entry name" value="DHFR_2"/>
    <property type="match status" value="1"/>
</dbReference>
<comment type="pathway">
    <text evidence="1 7">Cofactor biosynthesis; tetrahydrofolate biosynthesis; 5,6,7,8-tetrahydrofolate from 7,8-dihydrofolate: step 1/1.</text>
</comment>
<evidence type="ECO:0000313" key="9">
    <source>
        <dbReference type="EMBL" id="PCK18151.1"/>
    </source>
</evidence>
<keyword evidence="5 7" id="KW-0521">NADP</keyword>
<dbReference type="PANTHER" id="PTHR48069">
    <property type="entry name" value="DIHYDROFOLATE REDUCTASE"/>
    <property type="match status" value="1"/>
</dbReference>
<keyword evidence="6 7" id="KW-0560">Oxidoreductase</keyword>
<evidence type="ECO:0000256" key="7">
    <source>
        <dbReference type="PIRNR" id="PIRNR000194"/>
    </source>
</evidence>
<dbReference type="PIRSF" id="PIRSF000194">
    <property type="entry name" value="DHFR"/>
    <property type="match status" value="1"/>
</dbReference>
<dbReference type="GO" id="GO:0046654">
    <property type="term" value="P:tetrahydrofolate biosynthetic process"/>
    <property type="evidence" value="ECO:0007669"/>
    <property type="project" value="UniProtKB-UniPathway"/>
</dbReference>
<comment type="similarity">
    <text evidence="2 7">Belongs to the dihydrofolate reductase family.</text>
</comment>
<dbReference type="GO" id="GO:0046655">
    <property type="term" value="P:folic acid metabolic process"/>
    <property type="evidence" value="ECO:0007669"/>
    <property type="project" value="TreeGrafter"/>
</dbReference>
<dbReference type="GO" id="GO:0050661">
    <property type="term" value="F:NADP binding"/>
    <property type="evidence" value="ECO:0007669"/>
    <property type="project" value="InterPro"/>
</dbReference>
<evidence type="ECO:0000259" key="8">
    <source>
        <dbReference type="PROSITE" id="PS51330"/>
    </source>
</evidence>
<dbReference type="GO" id="GO:0046452">
    <property type="term" value="P:dihydrofolate metabolic process"/>
    <property type="evidence" value="ECO:0007669"/>
    <property type="project" value="TreeGrafter"/>
</dbReference>
<evidence type="ECO:0000256" key="2">
    <source>
        <dbReference type="ARBA" id="ARBA00009539"/>
    </source>
</evidence>
<dbReference type="PANTHER" id="PTHR48069:SF3">
    <property type="entry name" value="DIHYDROFOLATE REDUCTASE"/>
    <property type="match status" value="1"/>
</dbReference>
<name>A0A2A5IN57_BACPU</name>
<dbReference type="InterPro" id="IPR012259">
    <property type="entry name" value="DHFR"/>
</dbReference>
<protein>
    <recommendedName>
        <fullName evidence="3 7">Dihydrofolate reductase</fullName>
        <ecNumber evidence="3 7">1.5.1.3</ecNumber>
    </recommendedName>
</protein>
<evidence type="ECO:0000256" key="5">
    <source>
        <dbReference type="ARBA" id="ARBA00022857"/>
    </source>
</evidence>
<comment type="catalytic activity">
    <reaction evidence="7">
        <text>(6S)-5,6,7,8-tetrahydrofolate + NADP(+) = 7,8-dihydrofolate + NADPH + H(+)</text>
        <dbReference type="Rhea" id="RHEA:15009"/>
        <dbReference type="ChEBI" id="CHEBI:15378"/>
        <dbReference type="ChEBI" id="CHEBI:57451"/>
        <dbReference type="ChEBI" id="CHEBI:57453"/>
        <dbReference type="ChEBI" id="CHEBI:57783"/>
        <dbReference type="ChEBI" id="CHEBI:58349"/>
        <dbReference type="EC" id="1.5.1.3"/>
    </reaction>
</comment>
<dbReference type="EMBL" id="NKHG01000121">
    <property type="protein sequence ID" value="PCK18151.1"/>
    <property type="molecule type" value="Genomic_DNA"/>
</dbReference>
<keyword evidence="4 7" id="KW-0554">One-carbon metabolism</keyword>
<dbReference type="EC" id="1.5.1.3" evidence="3 7"/>
<feature type="domain" description="DHFR" evidence="8">
    <location>
        <begin position="1"/>
        <end position="167"/>
    </location>
</feature>
<evidence type="ECO:0000256" key="4">
    <source>
        <dbReference type="ARBA" id="ARBA00022563"/>
    </source>
</evidence>
<dbReference type="InterPro" id="IPR001796">
    <property type="entry name" value="DHFR_dom"/>
</dbReference>
<evidence type="ECO:0000256" key="3">
    <source>
        <dbReference type="ARBA" id="ARBA00012856"/>
    </source>
</evidence>
<evidence type="ECO:0000256" key="1">
    <source>
        <dbReference type="ARBA" id="ARBA00004903"/>
    </source>
</evidence>
<dbReference type="AlphaFoldDB" id="A0A2A5IN57"/>
<dbReference type="UniPathway" id="UPA00077">
    <property type="reaction ID" value="UER00158"/>
</dbReference>
<gene>
    <name evidence="9" type="ORF">CEY02_19260</name>
</gene>